<evidence type="ECO:0000256" key="9">
    <source>
        <dbReference type="RuleBase" id="RU364092"/>
    </source>
</evidence>
<dbReference type="PANTHER" id="PTHR30071:SF1">
    <property type="entry name" value="CYTOCHROME B_B6 PROTEIN-RELATED"/>
    <property type="match status" value="1"/>
</dbReference>
<keyword evidence="9" id="KW-1003">Cell membrane</keyword>
<feature type="transmembrane region" description="Helical" evidence="9">
    <location>
        <begin position="75"/>
        <end position="96"/>
    </location>
</feature>
<evidence type="ECO:0000256" key="1">
    <source>
        <dbReference type="ARBA" id="ARBA00002442"/>
    </source>
</evidence>
<evidence type="ECO:0000256" key="3">
    <source>
        <dbReference type="ARBA" id="ARBA00005840"/>
    </source>
</evidence>
<gene>
    <name evidence="9" type="primary">ccmC</name>
    <name evidence="11" type="ORF">SBA_ch1_25250</name>
</gene>
<organism evidence="11 12">
    <name type="scientific">Sphingomonas bisphenolicum</name>
    <dbReference type="NCBI Taxonomy" id="296544"/>
    <lineage>
        <taxon>Bacteria</taxon>
        <taxon>Pseudomonadati</taxon>
        <taxon>Pseudomonadota</taxon>
        <taxon>Alphaproteobacteria</taxon>
        <taxon>Sphingomonadales</taxon>
        <taxon>Sphingomonadaceae</taxon>
        <taxon>Sphingomonas</taxon>
    </lineage>
</organism>
<evidence type="ECO:0000256" key="5">
    <source>
        <dbReference type="ARBA" id="ARBA00022692"/>
    </source>
</evidence>
<keyword evidence="9" id="KW-0997">Cell inner membrane</keyword>
<feature type="transmembrane region" description="Helical" evidence="9">
    <location>
        <begin position="169"/>
        <end position="188"/>
    </location>
</feature>
<dbReference type="PRINTS" id="PR01386">
    <property type="entry name" value="CCMCBIOGNSIS"/>
</dbReference>
<evidence type="ECO:0000313" key="11">
    <source>
        <dbReference type="EMBL" id="BBF70325.1"/>
    </source>
</evidence>
<dbReference type="Proteomes" id="UP001059971">
    <property type="component" value="Chromosome 1"/>
</dbReference>
<feature type="transmembrane region" description="Helical" evidence="9">
    <location>
        <begin position="215"/>
        <end position="236"/>
    </location>
</feature>
<keyword evidence="6 9" id="KW-0201">Cytochrome c-type biogenesis</keyword>
<dbReference type="InterPro" id="IPR045062">
    <property type="entry name" value="Cyt_c_biogenesis_CcsA/CcmC"/>
</dbReference>
<feature type="transmembrane region" description="Helical" evidence="9">
    <location>
        <begin position="36"/>
        <end position="55"/>
    </location>
</feature>
<proteinExistence type="inferred from homology"/>
<protein>
    <recommendedName>
        <fullName evidence="4 9">Heme exporter protein C</fullName>
    </recommendedName>
    <alternativeName>
        <fullName evidence="9">Cytochrome c-type biogenesis protein</fullName>
    </alternativeName>
</protein>
<comment type="similarity">
    <text evidence="3 9">Belongs to the CcmC/CycZ/HelC family.</text>
</comment>
<evidence type="ECO:0000256" key="4">
    <source>
        <dbReference type="ARBA" id="ARBA00016463"/>
    </source>
</evidence>
<feature type="transmembrane region" description="Helical" evidence="9">
    <location>
        <begin position="108"/>
        <end position="127"/>
    </location>
</feature>
<reference evidence="11" key="1">
    <citation type="submission" date="2018-07" db="EMBL/GenBank/DDBJ databases">
        <title>Complete genome sequence of Sphingomonas bisphenolicum strain AO1, a bisphenol A degradative bacterium isolated from Japanese farm field.</title>
        <authorList>
            <person name="Murakami M."/>
            <person name="Koh M."/>
            <person name="Koba S."/>
            <person name="Matsumura Y."/>
        </authorList>
    </citation>
    <scope>NUCLEOTIDE SEQUENCE</scope>
    <source>
        <strain evidence="11">AO1</strain>
    </source>
</reference>
<evidence type="ECO:0000256" key="2">
    <source>
        <dbReference type="ARBA" id="ARBA00004141"/>
    </source>
</evidence>
<feature type="domain" description="Cytochrome c assembly protein" evidence="10">
    <location>
        <begin position="49"/>
        <end position="199"/>
    </location>
</feature>
<dbReference type="Pfam" id="PF01578">
    <property type="entry name" value="Cytochrom_C_asm"/>
    <property type="match status" value="1"/>
</dbReference>
<name>A0ABM7G4L3_9SPHN</name>
<dbReference type="InterPro" id="IPR003557">
    <property type="entry name" value="Cyt_c_biogenesis_CcmC"/>
</dbReference>
<keyword evidence="5 9" id="KW-0812">Transmembrane</keyword>
<accession>A0ABM7G4L3</accession>
<dbReference type="EMBL" id="AP018817">
    <property type="protein sequence ID" value="BBF70325.1"/>
    <property type="molecule type" value="Genomic_DNA"/>
</dbReference>
<sequence>MPYWRCLARAAKDAALMHRFANPARFLKIARPLTGWLFWPGLLLLLVGSACGLFLTPADYLQGQTVRILYIHVPAAWLGMGGWSGIAIAALMQLVWKHPLAAVAGRAIAAPGALFTAICLMTGSIWGRPTWGTWWEWDGRMTSMLVLFFLYLGYIALGNASALQAQQGGVSNVTAIFGLVGAINIPIINRSVVWWNSLHQGPSITLRGSSIDGSLLWPLGLTLLGFTLLFGAIVLMRMRAILAQNKVEARMQRLARG</sequence>
<evidence type="ECO:0000259" key="10">
    <source>
        <dbReference type="Pfam" id="PF01578"/>
    </source>
</evidence>
<keyword evidence="12" id="KW-1185">Reference proteome</keyword>
<dbReference type="PANTHER" id="PTHR30071">
    <property type="entry name" value="HEME EXPORTER PROTEIN C"/>
    <property type="match status" value="1"/>
</dbReference>
<comment type="function">
    <text evidence="1 9">Required for the export of heme to the periplasm for the biogenesis of c-type cytochromes.</text>
</comment>
<feature type="transmembrane region" description="Helical" evidence="9">
    <location>
        <begin position="139"/>
        <end position="157"/>
    </location>
</feature>
<evidence type="ECO:0000256" key="6">
    <source>
        <dbReference type="ARBA" id="ARBA00022748"/>
    </source>
</evidence>
<evidence type="ECO:0000256" key="7">
    <source>
        <dbReference type="ARBA" id="ARBA00022989"/>
    </source>
</evidence>
<evidence type="ECO:0000313" key="12">
    <source>
        <dbReference type="Proteomes" id="UP001059971"/>
    </source>
</evidence>
<keyword evidence="9" id="KW-0813">Transport</keyword>
<comment type="subcellular location">
    <subcellularLocation>
        <location evidence="9">Cell inner membrane</location>
    </subcellularLocation>
    <subcellularLocation>
        <location evidence="2">Membrane</location>
        <topology evidence="2">Multi-pass membrane protein</topology>
    </subcellularLocation>
</comment>
<keyword evidence="7 9" id="KW-1133">Transmembrane helix</keyword>
<keyword evidence="8 9" id="KW-0472">Membrane</keyword>
<dbReference type="InterPro" id="IPR002541">
    <property type="entry name" value="Cyt_c_assembly"/>
</dbReference>
<evidence type="ECO:0000256" key="8">
    <source>
        <dbReference type="ARBA" id="ARBA00023136"/>
    </source>
</evidence>
<dbReference type="NCBIfam" id="TIGR01191">
    <property type="entry name" value="ccmC"/>
    <property type="match status" value="1"/>
</dbReference>